<dbReference type="Proteomes" id="UP000316624">
    <property type="component" value="Unassembled WGS sequence"/>
</dbReference>
<dbReference type="InterPro" id="IPR021799">
    <property type="entry name" value="PIN-like_prokaryotic"/>
</dbReference>
<protein>
    <submittedName>
        <fullName evidence="1">Putative nucleic acid-binding protein</fullName>
    </submittedName>
</protein>
<organism evidence="1 2">
    <name type="scientific">Sphingobium wenxiniae (strain DSM 21828 / CGMCC 1.7748 / JZ-1)</name>
    <dbReference type="NCBI Taxonomy" id="595605"/>
    <lineage>
        <taxon>Bacteria</taxon>
        <taxon>Pseudomonadati</taxon>
        <taxon>Pseudomonadota</taxon>
        <taxon>Alphaproteobacteria</taxon>
        <taxon>Sphingomonadales</taxon>
        <taxon>Sphingomonadaceae</taxon>
        <taxon>Sphingobium</taxon>
    </lineage>
</organism>
<dbReference type="Pfam" id="PF11848">
    <property type="entry name" value="DUF3368"/>
    <property type="match status" value="1"/>
</dbReference>
<dbReference type="AlphaFoldDB" id="A0A562K4D1"/>
<evidence type="ECO:0000313" key="1">
    <source>
        <dbReference type="EMBL" id="TWH90299.1"/>
    </source>
</evidence>
<sequence length="167" mass="18456">MSCIIINDASALIDLKKGELLHVLGALPFRWIVPLPIREEEMLSFSGQDWATLEAAGFEIFDLPPDMVGEAFAVRRAFPRLSANDCFCLVSAVGYKNAVLLTGDAELRSVAQARDVEVHGVLWILDHLCASQACDVAILRRALTIWSTDPAVRLPQREITIRQGRLS</sequence>
<comment type="caution">
    <text evidence="1">The sequence shown here is derived from an EMBL/GenBank/DDBJ whole genome shotgun (WGS) entry which is preliminary data.</text>
</comment>
<keyword evidence="2" id="KW-1185">Reference proteome</keyword>
<reference evidence="1 2" key="1">
    <citation type="journal article" date="2015" name="Stand. Genomic Sci.">
        <title>Genomic Encyclopedia of Bacterial and Archaeal Type Strains, Phase III: the genomes of soil and plant-associated and newly described type strains.</title>
        <authorList>
            <person name="Whitman W.B."/>
            <person name="Woyke T."/>
            <person name="Klenk H.P."/>
            <person name="Zhou Y."/>
            <person name="Lilburn T.G."/>
            <person name="Beck B.J."/>
            <person name="De Vos P."/>
            <person name="Vandamme P."/>
            <person name="Eisen J.A."/>
            <person name="Garrity G."/>
            <person name="Hugenholtz P."/>
            <person name="Kyrpides N.C."/>
        </authorList>
    </citation>
    <scope>NUCLEOTIDE SEQUENCE [LARGE SCALE GENOMIC DNA]</scope>
    <source>
        <strain evidence="1 2">CGMCC 1.7748</strain>
    </source>
</reference>
<accession>A0A562K4D1</accession>
<dbReference type="InterPro" id="IPR029060">
    <property type="entry name" value="PIN-like_dom_sf"/>
</dbReference>
<dbReference type="SUPFAM" id="SSF88723">
    <property type="entry name" value="PIN domain-like"/>
    <property type="match status" value="1"/>
</dbReference>
<name>A0A562K4D1_SPHWJ</name>
<evidence type="ECO:0000313" key="2">
    <source>
        <dbReference type="Proteomes" id="UP000316624"/>
    </source>
</evidence>
<dbReference type="EMBL" id="VLKK01000022">
    <property type="protein sequence ID" value="TWH90299.1"/>
    <property type="molecule type" value="Genomic_DNA"/>
</dbReference>
<gene>
    <name evidence="1" type="ORF">IQ35_03582</name>
</gene>
<proteinExistence type="predicted"/>
<dbReference type="RefSeq" id="WP_145075431.1">
    <property type="nucleotide sequence ID" value="NZ_JACIIY010000024.1"/>
</dbReference>